<keyword evidence="2" id="KW-1185">Reference proteome</keyword>
<accession>A0A511YRM3</accession>
<proteinExistence type="predicted"/>
<dbReference type="EMBL" id="BJYJ01000034">
    <property type="protein sequence ID" value="GEN77843.1"/>
    <property type="molecule type" value="Genomic_DNA"/>
</dbReference>
<name>A0A511YRM3_9FLAO</name>
<protein>
    <submittedName>
        <fullName evidence="1">Uncharacterized protein</fullName>
    </submittedName>
</protein>
<evidence type="ECO:0000313" key="1">
    <source>
        <dbReference type="EMBL" id="GEN77843.1"/>
    </source>
</evidence>
<reference evidence="1 2" key="1">
    <citation type="submission" date="2019-07" db="EMBL/GenBank/DDBJ databases">
        <title>Whole genome shotgun sequence of Chryseobacterium hagamense NBRC 105253.</title>
        <authorList>
            <person name="Hosoyama A."/>
            <person name="Uohara A."/>
            <person name="Ohji S."/>
            <person name="Ichikawa N."/>
        </authorList>
    </citation>
    <scope>NUCLEOTIDE SEQUENCE [LARGE SCALE GENOMIC DNA]</scope>
    <source>
        <strain evidence="1 2">NBRC 105253</strain>
    </source>
</reference>
<organism evidence="1 2">
    <name type="scientific">Chryseobacterium hagamense</name>
    <dbReference type="NCBI Taxonomy" id="395935"/>
    <lineage>
        <taxon>Bacteria</taxon>
        <taxon>Pseudomonadati</taxon>
        <taxon>Bacteroidota</taxon>
        <taxon>Flavobacteriia</taxon>
        <taxon>Flavobacteriales</taxon>
        <taxon>Weeksellaceae</taxon>
        <taxon>Chryseobacterium group</taxon>
        <taxon>Chryseobacterium</taxon>
    </lineage>
</organism>
<dbReference type="AlphaFoldDB" id="A0A511YRM3"/>
<dbReference type="Proteomes" id="UP000321863">
    <property type="component" value="Unassembled WGS sequence"/>
</dbReference>
<gene>
    <name evidence="1" type="ORF">CHA01nite_35830</name>
</gene>
<evidence type="ECO:0000313" key="2">
    <source>
        <dbReference type="Proteomes" id="UP000321863"/>
    </source>
</evidence>
<sequence>MHADTKKYFDEMIRVARNGKLKDCMYEMYHGLIDYPERELQKADCIQFKADKNITEDANEILYIIFYTTDQPAL</sequence>
<comment type="caution">
    <text evidence="1">The sequence shown here is derived from an EMBL/GenBank/DDBJ whole genome shotgun (WGS) entry which is preliminary data.</text>
</comment>